<dbReference type="Proteomes" id="UP001153269">
    <property type="component" value="Unassembled WGS sequence"/>
</dbReference>
<reference evidence="2" key="1">
    <citation type="submission" date="2020-03" db="EMBL/GenBank/DDBJ databases">
        <authorList>
            <person name="Weist P."/>
        </authorList>
    </citation>
    <scope>NUCLEOTIDE SEQUENCE</scope>
</reference>
<proteinExistence type="predicted"/>
<comment type="caution">
    <text evidence="2">The sequence shown here is derived from an EMBL/GenBank/DDBJ whole genome shotgun (WGS) entry which is preliminary data.</text>
</comment>
<gene>
    <name evidence="2" type="ORF">PLEPLA_LOCUS6300</name>
</gene>
<name>A0A9N7YBP5_PLEPL</name>
<dbReference type="EMBL" id="CADEAL010000327">
    <property type="protein sequence ID" value="CAB1418474.1"/>
    <property type="molecule type" value="Genomic_DNA"/>
</dbReference>
<dbReference type="AlphaFoldDB" id="A0A9N7YBP5"/>
<feature type="region of interest" description="Disordered" evidence="1">
    <location>
        <begin position="112"/>
        <end position="133"/>
    </location>
</feature>
<evidence type="ECO:0000256" key="1">
    <source>
        <dbReference type="SAM" id="MobiDB-lite"/>
    </source>
</evidence>
<protein>
    <submittedName>
        <fullName evidence="2">Uncharacterized protein</fullName>
    </submittedName>
</protein>
<sequence>MKEKLVQALGKSGCCHALTPGTPHPDPGLSGFPSAWTDASDGGGNELLVTGTGAWSKSVRATKVIRHSSLSPLLLRFAARASQESLAAAAGDRVLEHVCEVSGSTASLAVSRPGTAGIQPATEQPAAAATDPAGKPGTFWSYSQLTHSIV</sequence>
<evidence type="ECO:0000313" key="3">
    <source>
        <dbReference type="Proteomes" id="UP001153269"/>
    </source>
</evidence>
<keyword evidence="3" id="KW-1185">Reference proteome</keyword>
<organism evidence="2 3">
    <name type="scientific">Pleuronectes platessa</name>
    <name type="common">European plaice</name>
    <dbReference type="NCBI Taxonomy" id="8262"/>
    <lineage>
        <taxon>Eukaryota</taxon>
        <taxon>Metazoa</taxon>
        <taxon>Chordata</taxon>
        <taxon>Craniata</taxon>
        <taxon>Vertebrata</taxon>
        <taxon>Euteleostomi</taxon>
        <taxon>Actinopterygii</taxon>
        <taxon>Neopterygii</taxon>
        <taxon>Teleostei</taxon>
        <taxon>Neoteleostei</taxon>
        <taxon>Acanthomorphata</taxon>
        <taxon>Carangaria</taxon>
        <taxon>Pleuronectiformes</taxon>
        <taxon>Pleuronectoidei</taxon>
        <taxon>Pleuronectidae</taxon>
        <taxon>Pleuronectes</taxon>
    </lineage>
</organism>
<feature type="compositionally biased region" description="Low complexity" evidence="1">
    <location>
        <begin position="119"/>
        <end position="133"/>
    </location>
</feature>
<evidence type="ECO:0000313" key="2">
    <source>
        <dbReference type="EMBL" id="CAB1418474.1"/>
    </source>
</evidence>
<accession>A0A9N7YBP5</accession>